<dbReference type="PANTHER" id="PTHR42794">
    <property type="entry name" value="HEMIN IMPORT ATP-BINDING PROTEIN HMUV"/>
    <property type="match status" value="1"/>
</dbReference>
<evidence type="ECO:0000256" key="5">
    <source>
        <dbReference type="ARBA" id="ARBA00037066"/>
    </source>
</evidence>
<dbReference type="CDD" id="cd03214">
    <property type="entry name" value="ABC_Iron-Siderophores_B12_Hemin"/>
    <property type="match status" value="1"/>
</dbReference>
<dbReference type="GO" id="GO:0005524">
    <property type="term" value="F:ATP binding"/>
    <property type="evidence" value="ECO:0007669"/>
    <property type="project" value="UniProtKB-KW"/>
</dbReference>
<dbReference type="Pfam" id="PF00005">
    <property type="entry name" value="ABC_tran"/>
    <property type="match status" value="1"/>
</dbReference>
<evidence type="ECO:0000259" key="6">
    <source>
        <dbReference type="PROSITE" id="PS50893"/>
    </source>
</evidence>
<evidence type="ECO:0000313" key="7">
    <source>
        <dbReference type="EMBL" id="MDO3381809.1"/>
    </source>
</evidence>
<keyword evidence="1" id="KW-0813">Transport</keyword>
<organism evidence="7 8">
    <name type="scientific">Gilvimarinus algae</name>
    <dbReference type="NCBI Taxonomy" id="3058037"/>
    <lineage>
        <taxon>Bacteria</taxon>
        <taxon>Pseudomonadati</taxon>
        <taxon>Pseudomonadota</taxon>
        <taxon>Gammaproteobacteria</taxon>
        <taxon>Cellvibrionales</taxon>
        <taxon>Cellvibrionaceae</taxon>
        <taxon>Gilvimarinus</taxon>
    </lineage>
</organism>
<name>A0ABT8TCH1_9GAMM</name>
<dbReference type="Gene3D" id="3.40.50.300">
    <property type="entry name" value="P-loop containing nucleotide triphosphate hydrolases"/>
    <property type="match status" value="1"/>
</dbReference>
<dbReference type="PROSITE" id="PS50893">
    <property type="entry name" value="ABC_TRANSPORTER_2"/>
    <property type="match status" value="1"/>
</dbReference>
<dbReference type="EMBL" id="JAULRT010000047">
    <property type="protein sequence ID" value="MDO3381809.1"/>
    <property type="molecule type" value="Genomic_DNA"/>
</dbReference>
<dbReference type="Proteomes" id="UP001168380">
    <property type="component" value="Unassembled WGS sequence"/>
</dbReference>
<keyword evidence="4" id="KW-1278">Translocase</keyword>
<dbReference type="InterPro" id="IPR003439">
    <property type="entry name" value="ABC_transporter-like_ATP-bd"/>
</dbReference>
<dbReference type="SUPFAM" id="SSF52540">
    <property type="entry name" value="P-loop containing nucleoside triphosphate hydrolases"/>
    <property type="match status" value="1"/>
</dbReference>
<dbReference type="PROSITE" id="PS00211">
    <property type="entry name" value="ABC_TRANSPORTER_1"/>
    <property type="match status" value="1"/>
</dbReference>
<gene>
    <name evidence="7" type="ORF">QWI16_06445</name>
</gene>
<evidence type="ECO:0000256" key="1">
    <source>
        <dbReference type="ARBA" id="ARBA00022448"/>
    </source>
</evidence>
<dbReference type="NCBIfam" id="NF010068">
    <property type="entry name" value="PRK13548.1"/>
    <property type="match status" value="1"/>
</dbReference>
<reference evidence="7" key="1">
    <citation type="submission" date="2023-07" db="EMBL/GenBank/DDBJ databases">
        <title>Gilvimarinus algae sp. nov., isolated from the surface of Kelp.</title>
        <authorList>
            <person name="Sun Y.Y."/>
            <person name="Gong Y."/>
            <person name="Du Z.J."/>
        </authorList>
    </citation>
    <scope>NUCLEOTIDE SEQUENCE</scope>
    <source>
        <strain evidence="7">SDUM040014</strain>
    </source>
</reference>
<keyword evidence="2" id="KW-0547">Nucleotide-binding</keyword>
<dbReference type="InterPro" id="IPR017871">
    <property type="entry name" value="ABC_transporter-like_CS"/>
</dbReference>
<dbReference type="SMART" id="SM00382">
    <property type="entry name" value="AAA"/>
    <property type="match status" value="1"/>
</dbReference>
<keyword evidence="3 7" id="KW-0067">ATP-binding</keyword>
<evidence type="ECO:0000313" key="8">
    <source>
        <dbReference type="Proteomes" id="UP001168380"/>
    </source>
</evidence>
<dbReference type="InterPro" id="IPR027417">
    <property type="entry name" value="P-loop_NTPase"/>
</dbReference>
<evidence type="ECO:0000256" key="2">
    <source>
        <dbReference type="ARBA" id="ARBA00022741"/>
    </source>
</evidence>
<comment type="caution">
    <text evidence="7">The sequence shown here is derived from an EMBL/GenBank/DDBJ whole genome shotgun (WGS) entry which is preliminary data.</text>
</comment>
<feature type="domain" description="ABC transporter" evidence="6">
    <location>
        <begin position="4"/>
        <end position="242"/>
    </location>
</feature>
<accession>A0ABT8TCH1</accession>
<proteinExistence type="predicted"/>
<comment type="function">
    <text evidence="5">Part of the ABC transporter complex HmuTUV involved in hemin import. Responsible for energy coupling to the transport system.</text>
</comment>
<evidence type="ECO:0000256" key="4">
    <source>
        <dbReference type="ARBA" id="ARBA00022967"/>
    </source>
</evidence>
<protein>
    <submittedName>
        <fullName evidence="7">Heme ABC transporter ATP-binding protein</fullName>
    </submittedName>
</protein>
<dbReference type="PANTHER" id="PTHR42794:SF1">
    <property type="entry name" value="HEMIN IMPORT ATP-BINDING PROTEIN HMUV"/>
    <property type="match status" value="1"/>
</dbReference>
<sequence>MSLLEVTGVGVALAGTSLLNNVSLNVGRGQVVSVIGPNGAGKTTLLRAIANDLQPHCGMVELAGQVVASIEPRRRARQMAVLTQHNALDFSFTGFEVVSLARGPHSTGAAMDRRICREAMEAMDVAHLSERLYPTLSGGEQQRLQLARVLAQIWRAEDADGRLLLLDEPVTSLDIGHQHQLMRAIKTFAATGVAVLMTVHDMTLAAHYSDTVVVLNYGRCLASGRPEAVLTESLINDVFATQVSIVPHPQTGKPVIVGC</sequence>
<dbReference type="InterPro" id="IPR003593">
    <property type="entry name" value="AAA+_ATPase"/>
</dbReference>
<dbReference type="RefSeq" id="WP_302711965.1">
    <property type="nucleotide sequence ID" value="NZ_JAULRT010000047.1"/>
</dbReference>
<evidence type="ECO:0000256" key="3">
    <source>
        <dbReference type="ARBA" id="ARBA00022840"/>
    </source>
</evidence>
<keyword evidence="8" id="KW-1185">Reference proteome</keyword>